<accession>A0A0M4FLP4</accession>
<proteinExistence type="inferred from homology"/>
<sequence length="138" mass="15921">MQKNHLSILSKLLGPLELQIMKIIWERGEASVQEVLNDLNKENDYAYTTIMTIMSRLVDKEILHRIKSGRFYVYKPAYGPEEFIERMSSQAVIELLDDYGDAAIAQFVGNVSTNREQLVKLKHFIEKLDQGEGEKDET</sequence>
<dbReference type="PATRIC" id="fig|1441095.3.peg.3699"/>
<evidence type="ECO:0000256" key="3">
    <source>
        <dbReference type="ARBA" id="ARBA00023125"/>
    </source>
</evidence>
<dbReference type="EMBL" id="CP012600">
    <property type="protein sequence ID" value="ALC83029.1"/>
    <property type="molecule type" value="Genomic_DNA"/>
</dbReference>
<dbReference type="InterPro" id="IPR036390">
    <property type="entry name" value="WH_DNA-bd_sf"/>
</dbReference>
<protein>
    <recommendedName>
        <fullName evidence="7">Transcriptional regulator</fullName>
    </recommendedName>
</protein>
<evidence type="ECO:0000256" key="2">
    <source>
        <dbReference type="ARBA" id="ARBA00023015"/>
    </source>
</evidence>
<evidence type="ECO:0000313" key="5">
    <source>
        <dbReference type="EMBL" id="ALC83029.1"/>
    </source>
</evidence>
<reference evidence="5 6" key="2">
    <citation type="journal article" date="2016" name="Int. J. Syst. Evol. Microbiol.">
        <title>Bacillus gobiensis sp. nov., isolated from a soil sample.</title>
        <authorList>
            <person name="Liu B."/>
            <person name="Liu G.H."/>
            <person name="Cetin S."/>
            <person name="Schumann P."/>
            <person name="Pan Z.Z."/>
            <person name="Chen Q.Q."/>
        </authorList>
    </citation>
    <scope>NUCLEOTIDE SEQUENCE [LARGE SCALE GENOMIC DNA]</scope>
    <source>
        <strain evidence="5 6">FJAT-4402</strain>
    </source>
</reference>
<dbReference type="Pfam" id="PF03965">
    <property type="entry name" value="Penicillinase_R"/>
    <property type="match status" value="1"/>
</dbReference>
<dbReference type="AlphaFoldDB" id="A0A0M4FLP4"/>
<reference evidence="6" key="1">
    <citation type="submission" date="2015-08" db="EMBL/GenBank/DDBJ databases">
        <title>Genome sequencing project for genomic taxonomy and phylogenomics of Bacillus-like bacteria.</title>
        <authorList>
            <person name="Liu B."/>
            <person name="Wang J."/>
            <person name="Zhu Y."/>
            <person name="Liu G."/>
            <person name="Chen Q."/>
            <person name="Chen Z."/>
            <person name="Lan J."/>
            <person name="Che J."/>
            <person name="Ge C."/>
            <person name="Shi H."/>
            <person name="Pan Z."/>
            <person name="Liu X."/>
        </authorList>
    </citation>
    <scope>NUCLEOTIDE SEQUENCE [LARGE SCALE GENOMIC DNA]</scope>
    <source>
        <strain evidence="6">FJAT-4402</strain>
    </source>
</reference>
<dbReference type="GO" id="GO:0003677">
    <property type="term" value="F:DNA binding"/>
    <property type="evidence" value="ECO:0007669"/>
    <property type="project" value="UniProtKB-KW"/>
</dbReference>
<keyword evidence="3" id="KW-0238">DNA-binding</keyword>
<gene>
    <name evidence="5" type="ORF">AM592_16695</name>
</gene>
<dbReference type="Proteomes" id="UP000067625">
    <property type="component" value="Chromosome"/>
</dbReference>
<evidence type="ECO:0008006" key="7">
    <source>
        <dbReference type="Google" id="ProtNLM"/>
    </source>
</evidence>
<dbReference type="PIRSF" id="PIRSF019455">
    <property type="entry name" value="CopR_AtkY"/>
    <property type="match status" value="1"/>
</dbReference>
<keyword evidence="4" id="KW-0804">Transcription</keyword>
<dbReference type="RefSeq" id="WP_225970255.1">
    <property type="nucleotide sequence ID" value="NZ_CP012600.1"/>
</dbReference>
<evidence type="ECO:0000256" key="1">
    <source>
        <dbReference type="ARBA" id="ARBA00011046"/>
    </source>
</evidence>
<dbReference type="Gene3D" id="1.10.10.10">
    <property type="entry name" value="Winged helix-like DNA-binding domain superfamily/Winged helix DNA-binding domain"/>
    <property type="match status" value="1"/>
</dbReference>
<dbReference type="STRING" id="1441095.AM592_16695"/>
<evidence type="ECO:0000256" key="4">
    <source>
        <dbReference type="ARBA" id="ARBA00023163"/>
    </source>
</evidence>
<dbReference type="SUPFAM" id="SSF46785">
    <property type="entry name" value="Winged helix' DNA-binding domain"/>
    <property type="match status" value="1"/>
</dbReference>
<name>A0A0M4FLP4_9BACI</name>
<comment type="similarity">
    <text evidence="1">Belongs to the BlaI transcriptional regulatory family.</text>
</comment>
<dbReference type="GO" id="GO:0045892">
    <property type="term" value="P:negative regulation of DNA-templated transcription"/>
    <property type="evidence" value="ECO:0007669"/>
    <property type="project" value="InterPro"/>
</dbReference>
<dbReference type="InterPro" id="IPR036388">
    <property type="entry name" value="WH-like_DNA-bd_sf"/>
</dbReference>
<keyword evidence="2" id="KW-0805">Transcription regulation</keyword>
<organism evidence="5 6">
    <name type="scientific">Bacillus gobiensis</name>
    <dbReference type="NCBI Taxonomy" id="1441095"/>
    <lineage>
        <taxon>Bacteria</taxon>
        <taxon>Bacillati</taxon>
        <taxon>Bacillota</taxon>
        <taxon>Bacilli</taxon>
        <taxon>Bacillales</taxon>
        <taxon>Bacillaceae</taxon>
        <taxon>Bacillus</taxon>
    </lineage>
</organism>
<evidence type="ECO:0000313" key="6">
    <source>
        <dbReference type="Proteomes" id="UP000067625"/>
    </source>
</evidence>
<dbReference type="InterPro" id="IPR005650">
    <property type="entry name" value="BlaI_family"/>
</dbReference>
<keyword evidence="6" id="KW-1185">Reference proteome</keyword>